<dbReference type="GO" id="GO:0003887">
    <property type="term" value="F:DNA-directed DNA polymerase activity"/>
    <property type="evidence" value="ECO:0007669"/>
    <property type="project" value="UniProtKB-KW"/>
</dbReference>
<evidence type="ECO:0000256" key="2">
    <source>
        <dbReference type="ARBA" id="ARBA00022723"/>
    </source>
</evidence>
<dbReference type="InterPro" id="IPR036397">
    <property type="entry name" value="RNaseH_sf"/>
</dbReference>
<dbReference type="AlphaFoldDB" id="A0A7D9DEI1"/>
<keyword evidence="8" id="KW-0808">Transferase</keyword>
<evidence type="ECO:0000313" key="10">
    <source>
        <dbReference type="EMBL" id="CAB3983144.1"/>
    </source>
</evidence>
<dbReference type="Pfam" id="PF00665">
    <property type="entry name" value="rve"/>
    <property type="match status" value="1"/>
</dbReference>
<keyword evidence="9" id="KW-0233">DNA recombination</keyword>
<keyword evidence="1" id="KW-0540">Nuclease</keyword>
<keyword evidence="5" id="KW-0460">Magnesium</keyword>
<evidence type="ECO:0000256" key="1">
    <source>
        <dbReference type="ARBA" id="ARBA00022722"/>
    </source>
</evidence>
<dbReference type="InterPro" id="IPR012337">
    <property type="entry name" value="RNaseH-like_sf"/>
</dbReference>
<dbReference type="PANTHER" id="PTHR42648:SF11">
    <property type="entry name" value="TRANSPOSON TY4-P GAG-POL POLYPROTEIN"/>
    <property type="match status" value="1"/>
</dbReference>
<dbReference type="Pfam" id="PF13976">
    <property type="entry name" value="gag_pre-integrs"/>
    <property type="match status" value="1"/>
</dbReference>
<dbReference type="GO" id="GO:0003676">
    <property type="term" value="F:nucleic acid binding"/>
    <property type="evidence" value="ECO:0007669"/>
    <property type="project" value="InterPro"/>
</dbReference>
<keyword evidence="8" id="KW-0548">Nucleotidyltransferase</keyword>
<evidence type="ECO:0000256" key="7">
    <source>
        <dbReference type="ARBA" id="ARBA00022918"/>
    </source>
</evidence>
<protein>
    <submittedName>
        <fullName evidence="10">Retrovirus-related Pol poly from transposon TNT 1-94</fullName>
    </submittedName>
</protein>
<dbReference type="Gene3D" id="3.30.420.10">
    <property type="entry name" value="Ribonuclease H-like superfamily/Ribonuclease H"/>
    <property type="match status" value="1"/>
</dbReference>
<evidence type="ECO:0000256" key="4">
    <source>
        <dbReference type="ARBA" id="ARBA00022801"/>
    </source>
</evidence>
<proteinExistence type="predicted"/>
<keyword evidence="6" id="KW-0229">DNA integration</keyword>
<keyword evidence="8" id="KW-0239">DNA-directed DNA polymerase</keyword>
<comment type="caution">
    <text evidence="10">The sequence shown here is derived from an EMBL/GenBank/DDBJ whole genome shotgun (WGS) entry which is preliminary data.</text>
</comment>
<dbReference type="InterPro" id="IPR025724">
    <property type="entry name" value="GAG-pre-integrase_dom"/>
</dbReference>
<dbReference type="GO" id="GO:0016787">
    <property type="term" value="F:hydrolase activity"/>
    <property type="evidence" value="ECO:0007669"/>
    <property type="project" value="UniProtKB-KW"/>
</dbReference>
<dbReference type="GO" id="GO:0003964">
    <property type="term" value="F:RNA-directed DNA polymerase activity"/>
    <property type="evidence" value="ECO:0007669"/>
    <property type="project" value="UniProtKB-KW"/>
</dbReference>
<dbReference type="SUPFAM" id="SSF53098">
    <property type="entry name" value="Ribonuclease H-like"/>
    <property type="match status" value="1"/>
</dbReference>
<gene>
    <name evidence="10" type="ORF">PACLA_8A064979</name>
</gene>
<dbReference type="InterPro" id="IPR001584">
    <property type="entry name" value="Integrase_cat-core"/>
</dbReference>
<keyword evidence="2" id="KW-0479">Metal-binding</keyword>
<dbReference type="GO" id="GO:0015074">
    <property type="term" value="P:DNA integration"/>
    <property type="evidence" value="ECO:0007669"/>
    <property type="project" value="UniProtKB-KW"/>
</dbReference>
<dbReference type="GO" id="GO:0004519">
    <property type="term" value="F:endonuclease activity"/>
    <property type="evidence" value="ECO:0007669"/>
    <property type="project" value="UniProtKB-KW"/>
</dbReference>
<dbReference type="InterPro" id="IPR039537">
    <property type="entry name" value="Retrotran_Ty1/copia-like"/>
</dbReference>
<evidence type="ECO:0000256" key="6">
    <source>
        <dbReference type="ARBA" id="ARBA00022908"/>
    </source>
</evidence>
<evidence type="ECO:0000256" key="3">
    <source>
        <dbReference type="ARBA" id="ARBA00022759"/>
    </source>
</evidence>
<reference evidence="10" key="1">
    <citation type="submission" date="2020-04" db="EMBL/GenBank/DDBJ databases">
        <authorList>
            <person name="Alioto T."/>
            <person name="Alioto T."/>
            <person name="Gomez Garrido J."/>
        </authorList>
    </citation>
    <scope>NUCLEOTIDE SEQUENCE</scope>
    <source>
        <strain evidence="10">A484AB</strain>
    </source>
</reference>
<accession>A0A7D9DEI1</accession>
<dbReference type="PROSITE" id="PS50994">
    <property type="entry name" value="INTEGRASE"/>
    <property type="match status" value="1"/>
</dbReference>
<organism evidence="10 11">
    <name type="scientific">Paramuricea clavata</name>
    <name type="common">Red gorgonian</name>
    <name type="synonym">Violescent sea-whip</name>
    <dbReference type="NCBI Taxonomy" id="317549"/>
    <lineage>
        <taxon>Eukaryota</taxon>
        <taxon>Metazoa</taxon>
        <taxon>Cnidaria</taxon>
        <taxon>Anthozoa</taxon>
        <taxon>Octocorallia</taxon>
        <taxon>Malacalcyonacea</taxon>
        <taxon>Plexauridae</taxon>
        <taxon>Paramuricea</taxon>
    </lineage>
</organism>
<evidence type="ECO:0000256" key="9">
    <source>
        <dbReference type="ARBA" id="ARBA00023172"/>
    </source>
</evidence>
<dbReference type="GO" id="GO:0046872">
    <property type="term" value="F:metal ion binding"/>
    <property type="evidence" value="ECO:0007669"/>
    <property type="project" value="UniProtKB-KW"/>
</dbReference>
<dbReference type="Proteomes" id="UP001152795">
    <property type="component" value="Unassembled WGS sequence"/>
</dbReference>
<dbReference type="EMBL" id="CACRXK020000581">
    <property type="protein sequence ID" value="CAB3983144.1"/>
    <property type="molecule type" value="Genomic_DNA"/>
</dbReference>
<dbReference type="OrthoDB" id="7614480at2759"/>
<dbReference type="PANTHER" id="PTHR42648">
    <property type="entry name" value="TRANSPOSASE, PUTATIVE-RELATED"/>
    <property type="match status" value="1"/>
</dbReference>
<sequence length="507" mass="56620">MADGSKAKVVTGKGVAKVKLYDVNGSSHDLILNNALYVPSYQQDIFSVNAATEGGASISLDKHSKSFKSSDGAVFNIEQVGRLYYLNGISSSKNNAGTILGWHRILGHCNFSDIRKLENVVDGMKITSHKEVECKTCTQGKMTQSRNRTPDKRANAPFDLVHSDLAGPITPGGKDGFNYALSFVDDYSGVIMIYFLKHKSDTVEATKQFLADIAPLGKVKCIRSDNGGEFIGQKFKSLLRENTIKHETRAPYSPHQNGTAERAWLSLFNMARCLLLEAKLPKMLWTYAVMASAYIRNRCFNDRLGKTPYEALTGIKPNLNNMHVFGQYAMHMCKVLRSLNLENHQIDEEVVSLPRNTSYGEQQTGADENIEPAIPPAEGEVSRVRYPTRTHNKPAYLSEYVVKSITDSSANIAIDYCYRMNDIPACYSQAVNSPDSARWKKAMDEEFDSLVSNETFTLTMVPPNREIVGGKWVYTIKSGPLPEMWVKMVDMTKNYATKWRPIMLGLV</sequence>
<keyword evidence="3" id="KW-0255">Endonuclease</keyword>
<name>A0A7D9DEI1_PARCT</name>
<evidence type="ECO:0000256" key="5">
    <source>
        <dbReference type="ARBA" id="ARBA00022842"/>
    </source>
</evidence>
<dbReference type="GO" id="GO:0006310">
    <property type="term" value="P:DNA recombination"/>
    <property type="evidence" value="ECO:0007669"/>
    <property type="project" value="UniProtKB-KW"/>
</dbReference>
<keyword evidence="11" id="KW-1185">Reference proteome</keyword>
<evidence type="ECO:0000313" key="11">
    <source>
        <dbReference type="Proteomes" id="UP001152795"/>
    </source>
</evidence>
<evidence type="ECO:0000256" key="8">
    <source>
        <dbReference type="ARBA" id="ARBA00022932"/>
    </source>
</evidence>
<keyword evidence="4" id="KW-0378">Hydrolase</keyword>
<keyword evidence="7" id="KW-0695">RNA-directed DNA polymerase</keyword>